<keyword evidence="7" id="KW-0862">Zinc</keyword>
<dbReference type="Gene3D" id="3.30.2010.10">
    <property type="entry name" value="Metalloproteases ('zincins'), catalytic domain"/>
    <property type="match status" value="1"/>
</dbReference>
<keyword evidence="4 12" id="KW-0812">Transmembrane</keyword>
<feature type="coiled-coil region" evidence="11">
    <location>
        <begin position="343"/>
        <end position="370"/>
    </location>
</feature>
<dbReference type="GO" id="GO:0046872">
    <property type="term" value="F:metal ion binding"/>
    <property type="evidence" value="ECO:0007669"/>
    <property type="project" value="UniProtKB-KW"/>
</dbReference>
<gene>
    <name evidence="14" type="ORF">TQ33_0423</name>
</gene>
<evidence type="ECO:0000256" key="10">
    <source>
        <dbReference type="ARBA" id="ARBA00023136"/>
    </source>
</evidence>
<keyword evidence="5" id="KW-0479">Metal-binding</keyword>
<feature type="transmembrane region" description="Helical" evidence="12">
    <location>
        <begin position="189"/>
        <end position="209"/>
    </location>
</feature>
<keyword evidence="2" id="KW-1003">Cell membrane</keyword>
<dbReference type="InterPro" id="IPR001915">
    <property type="entry name" value="Peptidase_M48"/>
</dbReference>
<dbReference type="GO" id="GO:0004222">
    <property type="term" value="F:metalloendopeptidase activity"/>
    <property type="evidence" value="ECO:0007669"/>
    <property type="project" value="InterPro"/>
</dbReference>
<sequence>MDFFEHQAAARRKTKLLIFYFLCAVVLIVIALNFALWGLFNVSGFTTNGEEQGIPLSQWFKESWFYYITFGSIALIILGSLYRWISLADGGKAVARMVNGREILPDTNDLLERRLLNVVEEMSIASGTSVPTVYVMDQEDAINAFVAGIESADTVMVVTRGALEQLTRQELQGVVAHEFSHIFNADMKINVRLISILAGILILGQAGYFMMRAFRYGGTTRSSKESGGAVVAVLLIGLSVYAIGSIGLFFGRLIKAAISRQREFLADASAIQYARDNEGLAGAFIKIQRQSSLLNNSHAEETSHMCIAEPIKLSFNSLATHPPIEKRLSAIMPRWRQFKEQKDQEAERKAKQKIRDMERHQAQVEAEAEDKGFDIGGLADTVGKPTTMHMHAAGELLMALPAIITDAAHGHHSSSHAMHLVFALLLSDHGQVDESSLKAIEAIYGAESSERILELASHITKDQRQLRLAILDLAMPSLRRLSKVERQQFFGLLRKLIHQDSHVSRFEYVLYCLIHKNLVGSGQQSQKSITRFSKVESELQLLLSAVIHASGQTQETKEEVFQQVFDGFSANQVKLLDEEFDAEAFHQALNKLRRLSPMLKKPLLNGLEEAIEQDGVVKHQEIELLRAIAECLDCPIPPIIESAQKKAADLANS</sequence>
<dbReference type="PANTHER" id="PTHR43221">
    <property type="entry name" value="PROTEASE HTPX"/>
    <property type="match status" value="1"/>
</dbReference>
<dbReference type="GO" id="GO:0006508">
    <property type="term" value="P:proteolysis"/>
    <property type="evidence" value="ECO:0007669"/>
    <property type="project" value="UniProtKB-KW"/>
</dbReference>
<feature type="transmembrane region" description="Helical" evidence="12">
    <location>
        <begin position="64"/>
        <end position="82"/>
    </location>
</feature>
<dbReference type="STRING" id="914150.TQ33_0423"/>
<dbReference type="RefSeq" id="WP_046560603.1">
    <property type="nucleotide sequence ID" value="NZ_CP010975.1"/>
</dbReference>
<accession>A0A0F6TPZ0</accession>
<dbReference type="InterPro" id="IPR029024">
    <property type="entry name" value="TerB-like"/>
</dbReference>
<evidence type="ECO:0000313" key="15">
    <source>
        <dbReference type="Proteomes" id="UP000034071"/>
    </source>
</evidence>
<dbReference type="PATRIC" id="fig|914150.5.peg.430"/>
<evidence type="ECO:0000256" key="9">
    <source>
        <dbReference type="ARBA" id="ARBA00023049"/>
    </source>
</evidence>
<comment type="cofactor">
    <cofactor evidence="1">
        <name>Zn(2+)</name>
        <dbReference type="ChEBI" id="CHEBI:29105"/>
    </cofactor>
</comment>
<evidence type="ECO:0000256" key="1">
    <source>
        <dbReference type="ARBA" id="ARBA00001947"/>
    </source>
</evidence>
<feature type="transmembrane region" description="Helical" evidence="12">
    <location>
        <begin position="229"/>
        <end position="254"/>
    </location>
</feature>
<reference evidence="14 15" key="1">
    <citation type="submission" date="2015-02" db="EMBL/GenBank/DDBJ databases">
        <title>Complete genome sequence of Kangiella geojedonensis strain YCS-5T.</title>
        <authorList>
            <person name="Kim K.M."/>
        </authorList>
    </citation>
    <scope>NUCLEOTIDE SEQUENCE [LARGE SCALE GENOMIC DNA]</scope>
    <source>
        <strain evidence="14 15">YCS-5</strain>
    </source>
</reference>
<protein>
    <submittedName>
        <fullName evidence="14">Peptidase M48 Ste24p</fullName>
    </submittedName>
</protein>
<evidence type="ECO:0000256" key="12">
    <source>
        <dbReference type="SAM" id="Phobius"/>
    </source>
</evidence>
<keyword evidence="10 12" id="KW-0472">Membrane</keyword>
<evidence type="ECO:0000256" key="3">
    <source>
        <dbReference type="ARBA" id="ARBA00022670"/>
    </source>
</evidence>
<keyword evidence="8 12" id="KW-1133">Transmembrane helix</keyword>
<keyword evidence="11" id="KW-0175">Coiled coil</keyword>
<keyword evidence="3" id="KW-0645">Protease</keyword>
<dbReference type="OrthoDB" id="15218at2"/>
<evidence type="ECO:0000256" key="6">
    <source>
        <dbReference type="ARBA" id="ARBA00022801"/>
    </source>
</evidence>
<organism evidence="14 15">
    <name type="scientific">Kangiella geojedonensis</name>
    <dbReference type="NCBI Taxonomy" id="914150"/>
    <lineage>
        <taxon>Bacteria</taxon>
        <taxon>Pseudomonadati</taxon>
        <taxon>Pseudomonadota</taxon>
        <taxon>Gammaproteobacteria</taxon>
        <taxon>Kangiellales</taxon>
        <taxon>Kangiellaceae</taxon>
        <taxon>Kangiella</taxon>
    </lineage>
</organism>
<evidence type="ECO:0000256" key="2">
    <source>
        <dbReference type="ARBA" id="ARBA00022475"/>
    </source>
</evidence>
<proteinExistence type="predicted"/>
<dbReference type="KEGG" id="kge:TQ33_0423"/>
<evidence type="ECO:0000256" key="5">
    <source>
        <dbReference type="ARBA" id="ARBA00022723"/>
    </source>
</evidence>
<dbReference type="SUPFAM" id="SSF158682">
    <property type="entry name" value="TerB-like"/>
    <property type="match status" value="1"/>
</dbReference>
<keyword evidence="9" id="KW-0482">Metalloprotease</keyword>
<dbReference type="AlphaFoldDB" id="A0A0F6TPZ0"/>
<evidence type="ECO:0000256" key="8">
    <source>
        <dbReference type="ARBA" id="ARBA00022989"/>
    </source>
</evidence>
<dbReference type="EMBL" id="CP010975">
    <property type="protein sequence ID" value="AKE51409.1"/>
    <property type="molecule type" value="Genomic_DNA"/>
</dbReference>
<dbReference type="CDD" id="cd07340">
    <property type="entry name" value="M48B_Htpx_like"/>
    <property type="match status" value="1"/>
</dbReference>
<dbReference type="Proteomes" id="UP000034071">
    <property type="component" value="Chromosome"/>
</dbReference>
<feature type="domain" description="Peptidase M48" evidence="13">
    <location>
        <begin position="112"/>
        <end position="331"/>
    </location>
</feature>
<dbReference type="Pfam" id="PF01435">
    <property type="entry name" value="Peptidase_M48"/>
    <property type="match status" value="1"/>
</dbReference>
<evidence type="ECO:0000259" key="13">
    <source>
        <dbReference type="Pfam" id="PF01435"/>
    </source>
</evidence>
<dbReference type="Gene3D" id="1.10.3680.10">
    <property type="entry name" value="TerB-like"/>
    <property type="match status" value="1"/>
</dbReference>
<feature type="transmembrane region" description="Helical" evidence="12">
    <location>
        <begin position="16"/>
        <end position="40"/>
    </location>
</feature>
<evidence type="ECO:0000313" key="14">
    <source>
        <dbReference type="EMBL" id="AKE51409.1"/>
    </source>
</evidence>
<dbReference type="HOGENOM" id="CLU_024494_0_0_6"/>
<dbReference type="PANTHER" id="PTHR43221:SF2">
    <property type="entry name" value="PROTEASE HTPX HOMOLOG"/>
    <property type="match status" value="1"/>
</dbReference>
<dbReference type="InterPro" id="IPR050083">
    <property type="entry name" value="HtpX_protease"/>
</dbReference>
<name>A0A0F6TPZ0_9GAMM</name>
<keyword evidence="6" id="KW-0378">Hydrolase</keyword>
<evidence type="ECO:0000256" key="4">
    <source>
        <dbReference type="ARBA" id="ARBA00022692"/>
    </source>
</evidence>
<keyword evidence="15" id="KW-1185">Reference proteome</keyword>
<evidence type="ECO:0000256" key="7">
    <source>
        <dbReference type="ARBA" id="ARBA00022833"/>
    </source>
</evidence>
<evidence type="ECO:0000256" key="11">
    <source>
        <dbReference type="SAM" id="Coils"/>
    </source>
</evidence>